<accession>A0A2L2DP20</accession>
<reference evidence="1" key="1">
    <citation type="journal article" date="2017" name="Front. Microbiol.">
        <title>Genome Characterization of the First Mimiviruses of Lineage C Isolated in Brazil.</title>
        <authorList>
            <person name="Assis F.L."/>
            <person name="Franco-Luiz A.P.M."/>
            <person name="Dos Santos R.N."/>
            <person name="Campos F.S."/>
            <person name="Dornas F.P."/>
            <person name="Borato P.V.M."/>
            <person name="Franco A.C."/>
            <person name="Abrahao J.S."/>
            <person name="Colson P."/>
            <person name="Scola B."/>
        </authorList>
    </citation>
    <scope>NUCLEOTIDE SEQUENCE [LARGE SCALE GENOMIC DNA]</scope>
</reference>
<evidence type="ECO:0000313" key="1">
    <source>
        <dbReference type="EMBL" id="AVG47941.1"/>
    </source>
</evidence>
<proteinExistence type="predicted"/>
<organismHost>
    <name type="scientific">Acanthamoeba polyphaga</name>
    <name type="common">Amoeba</name>
    <dbReference type="NCBI Taxonomy" id="5757"/>
</organismHost>
<organism evidence="1">
    <name type="scientific">Acanthamoeba polyphaga mimivirus</name>
    <name type="common">APMV</name>
    <dbReference type="NCBI Taxonomy" id="212035"/>
    <lineage>
        <taxon>Viruses</taxon>
        <taxon>Varidnaviria</taxon>
        <taxon>Bamfordvirae</taxon>
        <taxon>Nucleocytoviricota</taxon>
        <taxon>Megaviricetes</taxon>
        <taxon>Imitervirales</taxon>
        <taxon>Mimiviridae</taxon>
        <taxon>Megamimivirinae</taxon>
        <taxon>Mimivirus</taxon>
        <taxon>Mimivirus bradfordmassiliense</taxon>
    </lineage>
</organism>
<dbReference type="EMBL" id="MG602508">
    <property type="protein sequence ID" value="AVG47941.1"/>
    <property type="molecule type" value="Genomic_DNA"/>
</dbReference>
<protein>
    <submittedName>
        <fullName evidence="1">Uncharacterized protein</fullName>
    </submittedName>
</protein>
<name>A0A2L2DP20_MIMIV</name>
<sequence length="95" mass="11389">MPKDINELYDGILCPICECHYRKFVKLYNNLTLYCDACLSFWIDPNKIDYEDNIVADYNQLINMESTNHVEIINSPWNNLYTDNPFYLQKNRCPR</sequence>
<dbReference type="Proteomes" id="UP000279644">
    <property type="component" value="Segment"/>
</dbReference>